<dbReference type="PANTHER" id="PTHR43244">
    <property type="match status" value="1"/>
</dbReference>
<dbReference type="InterPro" id="IPR011251">
    <property type="entry name" value="Luciferase-like_dom"/>
</dbReference>
<dbReference type="GO" id="GO:0016705">
    <property type="term" value="F:oxidoreductase activity, acting on paired donors, with incorporation or reduction of molecular oxygen"/>
    <property type="evidence" value="ECO:0007669"/>
    <property type="project" value="InterPro"/>
</dbReference>
<dbReference type="PANTHER" id="PTHR43244:SF2">
    <property type="entry name" value="CONSERVED HYPOTHETICAL ALANINE AND PROLINE-RICH PROTEIN"/>
    <property type="match status" value="1"/>
</dbReference>
<evidence type="ECO:0000313" key="2">
    <source>
        <dbReference type="EMBL" id="SCX09123.1"/>
    </source>
</evidence>
<protein>
    <submittedName>
        <fullName evidence="2">Probable F420-dependent oxidoreductase, MSMEG_2516 family</fullName>
    </submittedName>
</protein>
<sequence>MTHDFRFGFSMRDATSAGFVQEEARRAEQLGYDVLLVPDHLGIAAPFPALTAAATATERLHLGTFVLNACFYKPALLARDVQTLHDISGGRFEVGLGAGYVKEEFDAAELPFPSAGKRVDYLAHVTAYLAEHVPDAPIVIAGGGDRLLTVAARWATTIGVTGDLADRLAFLRTVAGDRFDALELNVAITAVPTDGSGIPDLKMTRRFAPDATDEELLDNPGVLSGTAADQADKLRRLRDEHGVTYFVVQSAHAEAFGKVIAELR</sequence>
<dbReference type="Gene3D" id="3.20.20.30">
    <property type="entry name" value="Luciferase-like domain"/>
    <property type="match status" value="1"/>
</dbReference>
<accession>A0A1G4VMP9</accession>
<dbReference type="Proteomes" id="UP000199707">
    <property type="component" value="Unassembled WGS sequence"/>
</dbReference>
<gene>
    <name evidence="2" type="ORF">SAMN02799620_01395</name>
</gene>
<dbReference type="InterPro" id="IPR019923">
    <property type="entry name" value="Lucif-like_OxRdtase_MSMEG_2516"/>
</dbReference>
<proteinExistence type="predicted"/>
<dbReference type="NCBIfam" id="TIGR03621">
    <property type="entry name" value="F420_MSMEG_2516"/>
    <property type="match status" value="1"/>
</dbReference>
<feature type="domain" description="Luciferase-like" evidence="1">
    <location>
        <begin position="16"/>
        <end position="162"/>
    </location>
</feature>
<dbReference type="Pfam" id="PF00296">
    <property type="entry name" value="Bac_luciferase"/>
    <property type="match status" value="1"/>
</dbReference>
<dbReference type="RefSeq" id="WP_090354828.1">
    <property type="nucleotide sequence ID" value="NZ_FMUB01000002.1"/>
</dbReference>
<organism evidence="2 3">
    <name type="scientific">Mycolicibacterium fluoranthenivorans</name>
    <dbReference type="NCBI Taxonomy" id="258505"/>
    <lineage>
        <taxon>Bacteria</taxon>
        <taxon>Bacillati</taxon>
        <taxon>Actinomycetota</taxon>
        <taxon>Actinomycetes</taxon>
        <taxon>Mycobacteriales</taxon>
        <taxon>Mycobacteriaceae</taxon>
        <taxon>Mycolicibacterium</taxon>
    </lineage>
</organism>
<dbReference type="SUPFAM" id="SSF51679">
    <property type="entry name" value="Bacterial luciferase-like"/>
    <property type="match status" value="1"/>
</dbReference>
<dbReference type="InterPro" id="IPR050564">
    <property type="entry name" value="F420-G6PD/mer"/>
</dbReference>
<dbReference type="AlphaFoldDB" id="A0A1G4VMP9"/>
<reference evidence="3" key="1">
    <citation type="submission" date="2016-10" db="EMBL/GenBank/DDBJ databases">
        <authorList>
            <person name="Varghese N."/>
            <person name="Submissions S."/>
        </authorList>
    </citation>
    <scope>NUCLEOTIDE SEQUENCE [LARGE SCALE GENOMIC DNA]</scope>
    <source>
        <strain evidence="3">UNC267MFSha1.1M11</strain>
    </source>
</reference>
<dbReference type="EMBL" id="FMUB01000002">
    <property type="protein sequence ID" value="SCX09123.1"/>
    <property type="molecule type" value="Genomic_DNA"/>
</dbReference>
<evidence type="ECO:0000313" key="3">
    <source>
        <dbReference type="Proteomes" id="UP000199707"/>
    </source>
</evidence>
<dbReference type="STRING" id="1502745.SAMN02799620_01395"/>
<name>A0A1G4VMP9_9MYCO</name>
<dbReference type="InterPro" id="IPR036661">
    <property type="entry name" value="Luciferase-like_sf"/>
</dbReference>
<evidence type="ECO:0000259" key="1">
    <source>
        <dbReference type="Pfam" id="PF00296"/>
    </source>
</evidence>